<accession>A0A515CT16</accession>
<organism evidence="1 2">
    <name type="scientific">Serratia liquefaciens</name>
    <dbReference type="NCBI Taxonomy" id="614"/>
    <lineage>
        <taxon>Bacteria</taxon>
        <taxon>Pseudomonadati</taxon>
        <taxon>Pseudomonadota</taxon>
        <taxon>Gammaproteobacteria</taxon>
        <taxon>Enterobacterales</taxon>
        <taxon>Yersiniaceae</taxon>
        <taxon>Serratia</taxon>
    </lineage>
</organism>
<dbReference type="RefSeq" id="WP_142814886.1">
    <property type="nucleotide sequence ID" value="NZ_CP033893.1"/>
</dbReference>
<dbReference type="AlphaFoldDB" id="A0A515CT16"/>
<name>A0A515CT16_SERLI</name>
<evidence type="ECO:0000313" key="2">
    <source>
        <dbReference type="Proteomes" id="UP000317572"/>
    </source>
</evidence>
<evidence type="ECO:0000313" key="1">
    <source>
        <dbReference type="EMBL" id="QDL31301.1"/>
    </source>
</evidence>
<reference evidence="1 2" key="1">
    <citation type="submission" date="2018-11" db="EMBL/GenBank/DDBJ databases">
        <title>The first complete genome of Serratia liquefaciens isolated from metalophyte plant revel distinctness adaptive mechanisms in an extreme habitat.</title>
        <authorList>
            <person name="Caneschi W.L."/>
            <person name="Sanchez A.B."/>
            <person name="Felestrino E.B."/>
            <person name="Assis R.A.B."/>
            <person name="Lemes C.G.C."/>
            <person name="Cordeiro I.F."/>
            <person name="Fonseca N.P."/>
            <person name="Villa M."/>
            <person name="Vieira I.T."/>
            <person name="Moraes L.A."/>
            <person name="Kamino L.H.Y."/>
            <person name="do Carmo F."/>
            <person name="Garcia C.M."/>
            <person name="Almeida N.F."/>
            <person name="Silva R.S."/>
            <person name="Ferro J.A."/>
            <person name="Ferro M.I.T."/>
            <person name="Varani A.M."/>
            <person name="Ferreira R.M."/>
            <person name="dos Santos V.L."/>
            <person name="Silva U.C."/>
            <person name="Setubal J.C."/>
            <person name="Moreira L.M."/>
        </authorList>
    </citation>
    <scope>NUCLEOTIDE SEQUENCE [LARGE SCALE GENOMIC DNA]</scope>
    <source>
        <strain evidence="1 2">FG3</strain>
    </source>
</reference>
<gene>
    <name evidence="1" type="ORF">EGO53_05685</name>
</gene>
<proteinExistence type="predicted"/>
<dbReference type="EMBL" id="CP033893">
    <property type="protein sequence ID" value="QDL31301.1"/>
    <property type="molecule type" value="Genomic_DNA"/>
</dbReference>
<sequence>MALSKEEETQRLILLGAISQLDEAERNEIYALKDKFLGVFKTATKPELAMAALGLASADAQK</sequence>
<protein>
    <submittedName>
        <fullName evidence="1">Uncharacterized protein</fullName>
    </submittedName>
</protein>
<dbReference type="Proteomes" id="UP000317572">
    <property type="component" value="Chromosome"/>
</dbReference>